<protein>
    <submittedName>
        <fullName evidence="2">Uncharacterized protein</fullName>
    </submittedName>
</protein>
<feature type="region of interest" description="Disordered" evidence="1">
    <location>
        <begin position="58"/>
        <end position="100"/>
    </location>
</feature>
<dbReference type="AlphaFoldDB" id="A0ABD1WTX1"/>
<sequence length="142" mass="15862">MVGEAYPRMLKWETGVHVIGPQLEDEVFKFLEFVATNEEKNEVYTLGLFHKKQAVNECGASSSRPAPGEKRQVEDQNPKGKGVDFDKSNNENIGHGGTDFEVQFEDDVGSRAKDVEVGWEDVDADDDYILVDDITPDIPMKA</sequence>
<name>A0ABD1WTX1_9LAMI</name>
<evidence type="ECO:0000313" key="3">
    <source>
        <dbReference type="Proteomes" id="UP001604277"/>
    </source>
</evidence>
<dbReference type="Proteomes" id="UP001604277">
    <property type="component" value="Unassembled WGS sequence"/>
</dbReference>
<feature type="compositionally biased region" description="Basic and acidic residues" evidence="1">
    <location>
        <begin position="67"/>
        <end position="89"/>
    </location>
</feature>
<evidence type="ECO:0000313" key="2">
    <source>
        <dbReference type="EMBL" id="KAL2553152.1"/>
    </source>
</evidence>
<accession>A0ABD1WTX1</accession>
<gene>
    <name evidence="2" type="ORF">Fot_06771</name>
</gene>
<evidence type="ECO:0000256" key="1">
    <source>
        <dbReference type="SAM" id="MobiDB-lite"/>
    </source>
</evidence>
<keyword evidence="3" id="KW-1185">Reference proteome</keyword>
<reference evidence="3" key="1">
    <citation type="submission" date="2024-07" db="EMBL/GenBank/DDBJ databases">
        <title>Two chromosome-level genome assemblies of Korean endemic species Abeliophyllum distichum and Forsythia ovata (Oleaceae).</title>
        <authorList>
            <person name="Jang H."/>
        </authorList>
    </citation>
    <scope>NUCLEOTIDE SEQUENCE [LARGE SCALE GENOMIC DNA]</scope>
</reference>
<organism evidence="2 3">
    <name type="scientific">Forsythia ovata</name>
    <dbReference type="NCBI Taxonomy" id="205694"/>
    <lineage>
        <taxon>Eukaryota</taxon>
        <taxon>Viridiplantae</taxon>
        <taxon>Streptophyta</taxon>
        <taxon>Embryophyta</taxon>
        <taxon>Tracheophyta</taxon>
        <taxon>Spermatophyta</taxon>
        <taxon>Magnoliopsida</taxon>
        <taxon>eudicotyledons</taxon>
        <taxon>Gunneridae</taxon>
        <taxon>Pentapetalae</taxon>
        <taxon>asterids</taxon>
        <taxon>lamiids</taxon>
        <taxon>Lamiales</taxon>
        <taxon>Oleaceae</taxon>
        <taxon>Forsythieae</taxon>
        <taxon>Forsythia</taxon>
    </lineage>
</organism>
<dbReference type="EMBL" id="JBFOLJ010000002">
    <property type="protein sequence ID" value="KAL2553152.1"/>
    <property type="molecule type" value="Genomic_DNA"/>
</dbReference>
<comment type="caution">
    <text evidence="2">The sequence shown here is derived from an EMBL/GenBank/DDBJ whole genome shotgun (WGS) entry which is preliminary data.</text>
</comment>
<proteinExistence type="predicted"/>